<dbReference type="EMBL" id="MU254302">
    <property type="protein sequence ID" value="KAG9240953.1"/>
    <property type="molecule type" value="Genomic_DNA"/>
</dbReference>
<dbReference type="OrthoDB" id="10055769at2759"/>
<accession>A0A9P7YVW4</accession>
<name>A0A9P7YVW4_9HELO</name>
<proteinExistence type="predicted"/>
<gene>
    <name evidence="1" type="ORF">BJ878DRAFT_257166</name>
</gene>
<protein>
    <submittedName>
        <fullName evidence="1">Uncharacterized protein</fullName>
    </submittedName>
</protein>
<comment type="caution">
    <text evidence="1">The sequence shown here is derived from an EMBL/GenBank/DDBJ whole genome shotgun (WGS) entry which is preliminary data.</text>
</comment>
<dbReference type="AlphaFoldDB" id="A0A9P7YVW4"/>
<evidence type="ECO:0000313" key="2">
    <source>
        <dbReference type="Proteomes" id="UP000887226"/>
    </source>
</evidence>
<organism evidence="1 2">
    <name type="scientific">Calycina marina</name>
    <dbReference type="NCBI Taxonomy" id="1763456"/>
    <lineage>
        <taxon>Eukaryota</taxon>
        <taxon>Fungi</taxon>
        <taxon>Dikarya</taxon>
        <taxon>Ascomycota</taxon>
        <taxon>Pezizomycotina</taxon>
        <taxon>Leotiomycetes</taxon>
        <taxon>Helotiales</taxon>
        <taxon>Pezizellaceae</taxon>
        <taxon>Calycina</taxon>
    </lineage>
</organism>
<dbReference type="Proteomes" id="UP000887226">
    <property type="component" value="Unassembled WGS sequence"/>
</dbReference>
<dbReference type="Gene3D" id="1.10.8.790">
    <property type="entry name" value="RNA-dependent RNA polymerase, slab domain, helical subdomain-like"/>
    <property type="match status" value="1"/>
</dbReference>
<evidence type="ECO:0000313" key="1">
    <source>
        <dbReference type="EMBL" id="KAG9240953.1"/>
    </source>
</evidence>
<sequence>MFSFNSNMSFATSFRSEAVNENRRMGSFTSAKESSALLTLRESLEEVFPICNSQAPLQTPFCFQYEITQGFLHNGVAASSDLIFPRRLDYGEYDRFWAHLRKFEVLLGKPFPPKTDKIVWGVLGQDIPLGSHAVVMSGSLQYQASGPLFKLRLKPLHIDLSHRLERRFSSDRFLEIDIPSIGGTKIPKCLSDAGFAGIAVVKECLIESHQDFIGCRTWVSFCNKAARERERMKRNSTTH</sequence>
<reference evidence="1" key="1">
    <citation type="journal article" date="2021" name="IMA Fungus">
        <title>Genomic characterization of three marine fungi, including Emericellopsis atlantica sp. nov. with signatures of a generalist lifestyle and marine biomass degradation.</title>
        <authorList>
            <person name="Hagestad O.C."/>
            <person name="Hou L."/>
            <person name="Andersen J.H."/>
            <person name="Hansen E.H."/>
            <person name="Altermark B."/>
            <person name="Li C."/>
            <person name="Kuhnert E."/>
            <person name="Cox R.J."/>
            <person name="Crous P.W."/>
            <person name="Spatafora J.W."/>
            <person name="Lail K."/>
            <person name="Amirebrahimi M."/>
            <person name="Lipzen A."/>
            <person name="Pangilinan J."/>
            <person name="Andreopoulos W."/>
            <person name="Hayes R.D."/>
            <person name="Ng V."/>
            <person name="Grigoriev I.V."/>
            <person name="Jackson S.A."/>
            <person name="Sutton T.D.S."/>
            <person name="Dobson A.D.W."/>
            <person name="Rama T."/>
        </authorList>
    </citation>
    <scope>NUCLEOTIDE SEQUENCE</scope>
    <source>
        <strain evidence="1">TRa3180A</strain>
    </source>
</reference>
<keyword evidence="2" id="KW-1185">Reference proteome</keyword>